<reference evidence="8" key="1">
    <citation type="submission" date="2021-01" db="EMBL/GenBank/DDBJ databases">
        <title>Metabolic potential, ecology and presence of endohyphal bacteria is reflected in genomic diversity of Mucoromycotina.</title>
        <authorList>
            <person name="Muszewska A."/>
            <person name="Okrasinska A."/>
            <person name="Steczkiewicz K."/>
            <person name="Drgas O."/>
            <person name="Orlowska M."/>
            <person name="Perlinska-Lenart U."/>
            <person name="Aleksandrzak-Piekarczyk T."/>
            <person name="Szatraj K."/>
            <person name="Zielenkiewicz U."/>
            <person name="Pilsyk S."/>
            <person name="Malc E."/>
            <person name="Mieczkowski P."/>
            <person name="Kruszewska J.S."/>
            <person name="Biernat P."/>
            <person name="Pawlowska J."/>
        </authorList>
    </citation>
    <scope>NUCLEOTIDE SEQUENCE</scope>
    <source>
        <strain evidence="8">WA0000018081</strain>
    </source>
</reference>
<dbReference type="InterPro" id="IPR007529">
    <property type="entry name" value="Znf_HIT"/>
</dbReference>
<evidence type="ECO:0000313" key="8">
    <source>
        <dbReference type="EMBL" id="KAG2237498.1"/>
    </source>
</evidence>
<dbReference type="InterPro" id="IPR001254">
    <property type="entry name" value="Trypsin_dom"/>
</dbReference>
<dbReference type="Gene3D" id="2.40.10.120">
    <property type="match status" value="1"/>
</dbReference>
<evidence type="ECO:0000313" key="9">
    <source>
        <dbReference type="Proteomes" id="UP000613177"/>
    </source>
</evidence>
<dbReference type="AlphaFoldDB" id="A0A8H7SZV8"/>
<comment type="caution">
    <text evidence="8">The sequence shown here is derived from an EMBL/GenBank/DDBJ whole genome shotgun (WGS) entry which is preliminary data.</text>
</comment>
<evidence type="ECO:0000256" key="3">
    <source>
        <dbReference type="ARBA" id="ARBA00022833"/>
    </source>
</evidence>
<evidence type="ECO:0000259" key="6">
    <source>
        <dbReference type="PROSITE" id="PS50240"/>
    </source>
</evidence>
<dbReference type="InterPro" id="IPR009003">
    <property type="entry name" value="Peptidase_S1_PA"/>
</dbReference>
<feature type="chain" id="PRO_5034319023" evidence="5">
    <location>
        <begin position="19"/>
        <end position="401"/>
    </location>
</feature>
<dbReference type="SMART" id="SM00020">
    <property type="entry name" value="Tryp_SPc"/>
    <property type="match status" value="1"/>
</dbReference>
<dbReference type="PROSITE" id="PS50240">
    <property type="entry name" value="TRYPSIN_DOM"/>
    <property type="match status" value="1"/>
</dbReference>
<proteinExistence type="predicted"/>
<accession>A0A8H7SZV8</accession>
<evidence type="ECO:0000256" key="5">
    <source>
        <dbReference type="SAM" id="SignalP"/>
    </source>
</evidence>
<dbReference type="GO" id="GO:0008270">
    <property type="term" value="F:zinc ion binding"/>
    <property type="evidence" value="ECO:0007669"/>
    <property type="project" value="UniProtKB-UniRule"/>
</dbReference>
<dbReference type="PANTHER" id="PTHR13093">
    <property type="entry name" value="ZINC FINGER HIT DOMAIN CONTAINING PROTEIN 1"/>
    <property type="match status" value="1"/>
</dbReference>
<keyword evidence="1" id="KW-0479">Metal-binding</keyword>
<keyword evidence="2 4" id="KW-0863">Zinc-finger</keyword>
<dbReference type="PROSITE" id="PS00134">
    <property type="entry name" value="TRYPSIN_HIS"/>
    <property type="match status" value="1"/>
</dbReference>
<keyword evidence="5" id="KW-0732">Signal</keyword>
<feature type="domain" description="Peptidase S1" evidence="6">
    <location>
        <begin position="15"/>
        <end position="257"/>
    </location>
</feature>
<protein>
    <submittedName>
        <fullName evidence="8">Uncharacterized protein</fullName>
    </submittedName>
</protein>
<dbReference type="GO" id="GO:0004252">
    <property type="term" value="F:serine-type endopeptidase activity"/>
    <property type="evidence" value="ECO:0007669"/>
    <property type="project" value="InterPro"/>
</dbReference>
<feature type="domain" description="HIT-type" evidence="7">
    <location>
        <begin position="364"/>
        <end position="396"/>
    </location>
</feature>
<evidence type="ECO:0000256" key="2">
    <source>
        <dbReference type="ARBA" id="ARBA00022771"/>
    </source>
</evidence>
<dbReference type="CDD" id="cd21437">
    <property type="entry name" value="zf-HIT_ZNHIT1_like"/>
    <property type="match status" value="1"/>
</dbReference>
<dbReference type="GO" id="GO:0005634">
    <property type="term" value="C:nucleus"/>
    <property type="evidence" value="ECO:0007669"/>
    <property type="project" value="UniProtKB-ARBA"/>
</dbReference>
<dbReference type="Proteomes" id="UP000613177">
    <property type="component" value="Unassembled WGS sequence"/>
</dbReference>
<dbReference type="GO" id="GO:0006508">
    <property type="term" value="P:proteolysis"/>
    <property type="evidence" value="ECO:0007669"/>
    <property type="project" value="InterPro"/>
</dbReference>
<sequence>MMKLILTILLYILNVVSGIQYGTNVLNINQYPFYIMIGNPHICGGTLLSYDPPFVLTAAHCVADSGLQPSNFTKEKNPYFVNYYDVHRENQKSVSIINWTVHPLYNVSGTVNMNYDVAIVQLATPLKKSDRVKRVPLWSPTIARPLPTRDITKFEPTSNVEARSDTEQHIACHGDSGSPLVVYDTVLDPVTHKNVTVPFVVGNLARIFGAHDESPTKLTCPIPHQINHHSLNSSQNTVYESFCNTATMLDWISDTTDIPVDSLSDPFYSPPCTSCSKKDGADEEAVLNNNNKKKGLRKSRGQRGHNIYSTKTNLNSLLEESVSFLYKKKSKKKTNFFTIKKPVTAHCYQTCQVTPSIYPARRFCSVCGFISDYKCLKCGMKYCSTKCLSTHTETRCLKWTA</sequence>
<evidence type="ECO:0000256" key="1">
    <source>
        <dbReference type="ARBA" id="ARBA00022723"/>
    </source>
</evidence>
<dbReference type="InterPro" id="IPR018114">
    <property type="entry name" value="TRYPSIN_HIS"/>
</dbReference>
<dbReference type="Pfam" id="PF04438">
    <property type="entry name" value="zf-HIT"/>
    <property type="match status" value="1"/>
</dbReference>
<dbReference type="PROSITE" id="PS51083">
    <property type="entry name" value="ZF_HIT"/>
    <property type="match status" value="1"/>
</dbReference>
<dbReference type="Pfam" id="PF00089">
    <property type="entry name" value="Trypsin"/>
    <property type="match status" value="1"/>
</dbReference>
<dbReference type="InterPro" id="IPR039723">
    <property type="entry name" value="Vps71/ZNHIT1"/>
</dbReference>
<feature type="signal peptide" evidence="5">
    <location>
        <begin position="1"/>
        <end position="18"/>
    </location>
</feature>
<organism evidence="8 9">
    <name type="scientific">Thamnidium elegans</name>
    <dbReference type="NCBI Taxonomy" id="101142"/>
    <lineage>
        <taxon>Eukaryota</taxon>
        <taxon>Fungi</taxon>
        <taxon>Fungi incertae sedis</taxon>
        <taxon>Mucoromycota</taxon>
        <taxon>Mucoromycotina</taxon>
        <taxon>Mucoromycetes</taxon>
        <taxon>Mucorales</taxon>
        <taxon>Mucorineae</taxon>
        <taxon>Mucoraceae</taxon>
        <taxon>Thamnidium</taxon>
    </lineage>
</organism>
<evidence type="ECO:0000259" key="7">
    <source>
        <dbReference type="PROSITE" id="PS51083"/>
    </source>
</evidence>
<name>A0A8H7SZV8_9FUNG</name>
<dbReference type="SUPFAM" id="SSF50494">
    <property type="entry name" value="Trypsin-like serine proteases"/>
    <property type="match status" value="1"/>
</dbReference>
<keyword evidence="3" id="KW-0862">Zinc</keyword>
<dbReference type="EMBL" id="JAEPRE010000005">
    <property type="protein sequence ID" value="KAG2237498.1"/>
    <property type="molecule type" value="Genomic_DNA"/>
</dbReference>
<gene>
    <name evidence="8" type="ORF">INT48_005534</name>
</gene>
<keyword evidence="9" id="KW-1185">Reference proteome</keyword>
<dbReference type="SUPFAM" id="SSF144232">
    <property type="entry name" value="HIT/MYND zinc finger-like"/>
    <property type="match status" value="1"/>
</dbReference>
<dbReference type="GO" id="GO:0006338">
    <property type="term" value="P:chromatin remodeling"/>
    <property type="evidence" value="ECO:0007669"/>
    <property type="project" value="InterPro"/>
</dbReference>
<evidence type="ECO:0000256" key="4">
    <source>
        <dbReference type="PROSITE-ProRule" id="PRU00453"/>
    </source>
</evidence>